<gene>
    <name evidence="1" type="ORF">EDB81DRAFT_758360</name>
</gene>
<comment type="caution">
    <text evidence="1">The sequence shown here is derived from an EMBL/GenBank/DDBJ whole genome shotgun (WGS) entry which is preliminary data.</text>
</comment>
<keyword evidence="2" id="KW-1185">Reference proteome</keyword>
<dbReference type="EMBL" id="JAGMUV010000006">
    <property type="protein sequence ID" value="KAH7153410.1"/>
    <property type="molecule type" value="Genomic_DNA"/>
</dbReference>
<sequence>MSLHRKPSQARDKHQFPINTILPAMDEVPVSARPLVREMMSPHALAQGRRLLQLAGKGAEVGFHAILPPFDPKAHADWFAMAVRVVEEISFLTRYQTRNYQLHLFDLVEYDRVHGISHSPGDELDLLVQRHGLTWSALEDYINKGRKIYEACGGHMDLLFILPLEVDGNPEVSPTDHLFELDKESVNAIGNQLKQKSWVKSMCALGQQINQVVVKGAEPFGASAALKASTDTFVDEEISENGMKQLLDGLQTGECACPVKFE</sequence>
<proteinExistence type="predicted"/>
<name>A0A9P9F4C0_9HYPO</name>
<evidence type="ECO:0000313" key="2">
    <source>
        <dbReference type="Proteomes" id="UP000738349"/>
    </source>
</evidence>
<evidence type="ECO:0000313" key="1">
    <source>
        <dbReference type="EMBL" id="KAH7153410.1"/>
    </source>
</evidence>
<organism evidence="1 2">
    <name type="scientific">Dactylonectria macrodidyma</name>
    <dbReference type="NCBI Taxonomy" id="307937"/>
    <lineage>
        <taxon>Eukaryota</taxon>
        <taxon>Fungi</taxon>
        <taxon>Dikarya</taxon>
        <taxon>Ascomycota</taxon>
        <taxon>Pezizomycotina</taxon>
        <taxon>Sordariomycetes</taxon>
        <taxon>Hypocreomycetidae</taxon>
        <taxon>Hypocreales</taxon>
        <taxon>Nectriaceae</taxon>
        <taxon>Dactylonectria</taxon>
    </lineage>
</organism>
<reference evidence="1" key="1">
    <citation type="journal article" date="2021" name="Nat. Commun.">
        <title>Genetic determinants of endophytism in the Arabidopsis root mycobiome.</title>
        <authorList>
            <person name="Mesny F."/>
            <person name="Miyauchi S."/>
            <person name="Thiergart T."/>
            <person name="Pickel B."/>
            <person name="Atanasova L."/>
            <person name="Karlsson M."/>
            <person name="Huettel B."/>
            <person name="Barry K.W."/>
            <person name="Haridas S."/>
            <person name="Chen C."/>
            <person name="Bauer D."/>
            <person name="Andreopoulos W."/>
            <person name="Pangilinan J."/>
            <person name="LaButti K."/>
            <person name="Riley R."/>
            <person name="Lipzen A."/>
            <person name="Clum A."/>
            <person name="Drula E."/>
            <person name="Henrissat B."/>
            <person name="Kohler A."/>
            <person name="Grigoriev I.V."/>
            <person name="Martin F.M."/>
            <person name="Hacquard S."/>
        </authorList>
    </citation>
    <scope>NUCLEOTIDE SEQUENCE</scope>
    <source>
        <strain evidence="1">MPI-CAGE-AT-0147</strain>
    </source>
</reference>
<protein>
    <submittedName>
        <fullName evidence="1">Uncharacterized protein</fullName>
    </submittedName>
</protein>
<accession>A0A9P9F4C0</accession>
<dbReference type="AlphaFoldDB" id="A0A9P9F4C0"/>
<dbReference type="Proteomes" id="UP000738349">
    <property type="component" value="Unassembled WGS sequence"/>
</dbReference>
<dbReference type="OrthoDB" id="5141124at2759"/>